<evidence type="ECO:0000313" key="1">
    <source>
        <dbReference type="EMBL" id="CAA9588392.1"/>
    </source>
</evidence>
<reference evidence="1" key="1">
    <citation type="submission" date="2020-02" db="EMBL/GenBank/DDBJ databases">
        <authorList>
            <person name="Meier V. D."/>
        </authorList>
    </citation>
    <scope>NUCLEOTIDE SEQUENCE</scope>
    <source>
        <strain evidence="1">AVDCRST_MAG86</strain>
    </source>
</reference>
<sequence length="36" mass="4161">MFTAYIKQFPFAFVFIHWGKHQSVTDVDADRGMVGI</sequence>
<accession>A0A6J4VT68</accession>
<dbReference type="EMBL" id="CADCWP010000360">
    <property type="protein sequence ID" value="CAA9588392.1"/>
    <property type="molecule type" value="Genomic_DNA"/>
</dbReference>
<gene>
    <name evidence="1" type="ORF">AVDCRST_MAG86-4094</name>
</gene>
<dbReference type="AlphaFoldDB" id="A0A6J4VT68"/>
<name>A0A6J4VT68_9DEIN</name>
<proteinExistence type="predicted"/>
<protein>
    <submittedName>
        <fullName evidence="1">Uncharacterized protein</fullName>
    </submittedName>
</protein>
<organism evidence="1">
    <name type="scientific">uncultured Truepera sp</name>
    <dbReference type="NCBI Taxonomy" id="543023"/>
    <lineage>
        <taxon>Bacteria</taxon>
        <taxon>Thermotogati</taxon>
        <taxon>Deinococcota</taxon>
        <taxon>Deinococci</taxon>
        <taxon>Trueperales</taxon>
        <taxon>Trueperaceae</taxon>
        <taxon>Truepera</taxon>
        <taxon>environmental samples</taxon>
    </lineage>
</organism>